<feature type="region of interest" description="Disordered" evidence="5">
    <location>
        <begin position="522"/>
        <end position="559"/>
    </location>
</feature>
<name>A0A085NRD7_9BILA</name>
<feature type="region of interest" description="Disordered" evidence="5">
    <location>
        <begin position="704"/>
        <end position="750"/>
    </location>
</feature>
<keyword evidence="3" id="KW-0690">Ribosome biogenesis</keyword>
<evidence type="ECO:0000256" key="1">
    <source>
        <dbReference type="ARBA" id="ARBA00004604"/>
    </source>
</evidence>
<feature type="region of interest" description="Disordered" evidence="5">
    <location>
        <begin position="497"/>
        <end position="516"/>
    </location>
</feature>
<dbReference type="InterPro" id="IPR036070">
    <property type="entry name" value="Nop_dom_sf"/>
</dbReference>
<dbReference type="EMBL" id="KL367479">
    <property type="protein sequence ID" value="KFD72033.1"/>
    <property type="molecule type" value="Genomic_DNA"/>
</dbReference>
<dbReference type="GO" id="GO:0042254">
    <property type="term" value="P:ribosome biogenesis"/>
    <property type="evidence" value="ECO:0007669"/>
    <property type="project" value="UniProtKB-KW"/>
</dbReference>
<organism evidence="7">
    <name type="scientific">Trichuris suis</name>
    <name type="common">pig whipworm</name>
    <dbReference type="NCBI Taxonomy" id="68888"/>
    <lineage>
        <taxon>Eukaryota</taxon>
        <taxon>Metazoa</taxon>
        <taxon>Ecdysozoa</taxon>
        <taxon>Nematoda</taxon>
        <taxon>Enoplea</taxon>
        <taxon>Dorylaimia</taxon>
        <taxon>Trichinellida</taxon>
        <taxon>Trichuridae</taxon>
        <taxon>Trichuris</taxon>
    </lineage>
</organism>
<protein>
    <recommendedName>
        <fullName evidence="6">Nop domain-containing protein</fullName>
    </recommendedName>
</protein>
<dbReference type="Gene3D" id="1.10.246.90">
    <property type="entry name" value="Nop domain"/>
    <property type="match status" value="1"/>
</dbReference>
<proteinExistence type="inferred from homology"/>
<evidence type="ECO:0000256" key="5">
    <source>
        <dbReference type="SAM" id="MobiDB-lite"/>
    </source>
</evidence>
<dbReference type="GO" id="GO:0031428">
    <property type="term" value="C:box C/D methylation guide snoRNP complex"/>
    <property type="evidence" value="ECO:0007669"/>
    <property type="project" value="InterPro"/>
</dbReference>
<accession>A0A085NRD7</accession>
<feature type="domain" description="Nop" evidence="6">
    <location>
        <begin position="304"/>
        <end position="424"/>
    </location>
</feature>
<evidence type="ECO:0000256" key="4">
    <source>
        <dbReference type="ARBA" id="ARBA00023242"/>
    </source>
</evidence>
<evidence type="ECO:0000313" key="7">
    <source>
        <dbReference type="EMBL" id="KFD72033.1"/>
    </source>
</evidence>
<sequence>MFLLFETAAGYAVFKVSDSLEAVKPAEIWKYFESSVKAKQVYVLLSIIASFGASSVGNLIFRVDLVCFKKFKNMTQALQAGVAMSEGALGKPLKTLMKALVKNNIESLAVNNPKLGALIKNKFQVNCVADGRVAELMRGIRKQLNSLIEEEVEARELAAMTLGLAHSLCRYKLKFSSDQADTMVIQAVGLLDELDKEINGYIMRLREWYGWHFPELGKMLTDNMTYVKVVSRVGMRQGFKAKRLKSLLSEEDIAEVQDLALHSVGSEITNEDSDRIKELCTQIIELDSYRDSLNEYMRVRMASLAPNMTALVGEVMAARLIARSGSLLNLAKSASSTVQILGAEKALFRALKSKRDTPKYGLIYHAQLIGSAPQNLKGKMARMLAAKLSLSARVDAFSERPVVDTSMALGHRANLEQKLKTMENVAAVRLHPLFIWSPGAYLVYFFFKFSQLPASGKTPKQCSSWAPKVESSGYDKTAVLHERKRLIQEIESPLVGGKKKMKHDEGLAAPATPAESAKVVSVKEEESEYVPEKKSKRADVSSSAEIVSPRKGSEDVSTVSGLQEMPIPEEGVVYSSFHEDEALRKKQRRAKRKAAAMEKLKASESATTGLPIVEKMQIGLTVCFSFFKVESHETSSQLFESTLSGELPIGFVETTMEESSIEEGKKKKKKKKKLETTISAAMEEATTSTDIPSTLKTSEAIKEKKKKKKHLSFSEVPSTSFEAAKEEKKEKKRMKKMAKSLEAIDRESAQ</sequence>
<dbReference type="GO" id="GO:0030515">
    <property type="term" value="F:snoRNA binding"/>
    <property type="evidence" value="ECO:0007669"/>
    <property type="project" value="InterPro"/>
</dbReference>
<evidence type="ECO:0000256" key="3">
    <source>
        <dbReference type="ARBA" id="ARBA00022517"/>
    </source>
</evidence>
<dbReference type="AlphaFoldDB" id="A0A085NRD7"/>
<dbReference type="PANTHER" id="PTHR10894">
    <property type="entry name" value="NUCLEOLAR PROTEIN 5 NUCLEOLAR PROTEIN NOP5 NOP58"/>
    <property type="match status" value="1"/>
</dbReference>
<dbReference type="PANTHER" id="PTHR10894:SF1">
    <property type="entry name" value="NUCLEOLAR PROTEIN 58"/>
    <property type="match status" value="1"/>
</dbReference>
<feature type="compositionally biased region" description="Basic and acidic residues" evidence="5">
    <location>
        <begin position="530"/>
        <end position="539"/>
    </location>
</feature>
<keyword evidence="4" id="KW-0539">Nucleus</keyword>
<comment type="similarity">
    <text evidence="2">Belongs to the NOP5/NOP56 family.</text>
</comment>
<reference evidence="7" key="1">
    <citation type="journal article" date="2014" name="Nat. Genet.">
        <title>Genome and transcriptome of the porcine whipworm Trichuris suis.</title>
        <authorList>
            <person name="Jex A.R."/>
            <person name="Nejsum P."/>
            <person name="Schwarz E.M."/>
            <person name="Hu L."/>
            <person name="Young N.D."/>
            <person name="Hall R.S."/>
            <person name="Korhonen P.K."/>
            <person name="Liao S."/>
            <person name="Thamsborg S."/>
            <person name="Xia J."/>
            <person name="Xu P."/>
            <person name="Wang S."/>
            <person name="Scheerlinck J.P."/>
            <person name="Hofmann A."/>
            <person name="Sternberg P.W."/>
            <person name="Wang J."/>
            <person name="Gasser R.B."/>
        </authorList>
    </citation>
    <scope>NUCLEOTIDE SEQUENCE [LARGE SCALE GENOMIC DNA]</scope>
    <source>
        <strain evidence="7">DCEP-RM93F</strain>
    </source>
</reference>
<dbReference type="Pfam" id="PF01798">
    <property type="entry name" value="Nop"/>
    <property type="match status" value="1"/>
</dbReference>
<dbReference type="Gene3D" id="1.10.287.4070">
    <property type="match status" value="1"/>
</dbReference>
<evidence type="ECO:0000256" key="2">
    <source>
        <dbReference type="ARBA" id="ARBA00009211"/>
    </source>
</evidence>
<comment type="subcellular location">
    <subcellularLocation>
        <location evidence="1">Nucleus</location>
        <location evidence="1">Nucleolus</location>
    </subcellularLocation>
</comment>
<dbReference type="InterPro" id="IPR042239">
    <property type="entry name" value="Nop_C"/>
</dbReference>
<gene>
    <name evidence="7" type="ORF">M514_00446</name>
</gene>
<dbReference type="InterPro" id="IPR002687">
    <property type="entry name" value="Nop_dom"/>
</dbReference>
<dbReference type="SMART" id="SM00931">
    <property type="entry name" value="NOSIC"/>
    <property type="match status" value="1"/>
</dbReference>
<dbReference type="InterPro" id="IPR045056">
    <property type="entry name" value="Nop56/Nop58"/>
</dbReference>
<dbReference type="SUPFAM" id="SSF89124">
    <property type="entry name" value="Nop domain"/>
    <property type="match status" value="1"/>
</dbReference>
<evidence type="ECO:0000259" key="6">
    <source>
        <dbReference type="PROSITE" id="PS51358"/>
    </source>
</evidence>
<dbReference type="PROSITE" id="PS51358">
    <property type="entry name" value="NOP"/>
    <property type="match status" value="1"/>
</dbReference>
<dbReference type="Proteomes" id="UP000030758">
    <property type="component" value="Unassembled WGS sequence"/>
</dbReference>
<dbReference type="GO" id="GO:0032040">
    <property type="term" value="C:small-subunit processome"/>
    <property type="evidence" value="ECO:0007669"/>
    <property type="project" value="InterPro"/>
</dbReference>
<dbReference type="InterPro" id="IPR012976">
    <property type="entry name" value="NOSIC"/>
</dbReference>
<dbReference type="FunFam" id="1.10.246.90:FF:000005">
    <property type="entry name" value="Nucleolar protein 5, putative"/>
    <property type="match status" value="1"/>
</dbReference>